<keyword evidence="2" id="KW-0472">Membrane</keyword>
<feature type="region of interest" description="Disordered" evidence="1">
    <location>
        <begin position="98"/>
        <end position="117"/>
    </location>
</feature>
<feature type="transmembrane region" description="Helical" evidence="2">
    <location>
        <begin position="474"/>
        <end position="495"/>
    </location>
</feature>
<sequence>MSDSSSNTLKRPGPPLNDARRRSTKKSKFKTIETPEVPADAISSRDIDRMYVTTSDKGHIKFSSQRRRVYLTPEDMFSDSALETIAQDTAETIMQGLPATEQEEKEEPESTKKKRQRAELRVSNKVRDWLPMRARTLDELLMYESVPSDFTEGSLCHGCNEKTAAVRCAECHDRALYCPECIVAQHQRLPLHWLEVWQGKTFARTSLRAQGLSLQLGHEGNEACPNPSSKERRLVVVDVTGIHEVFRRGWFPATNARPSTAFTFRVLKTFHEMNFQSKMSLYDYWRSLERITDNTGTRPPLNRYKQFNHVMRLWRHLVMLKRAGRAHDPAGISATQPGSLAVECPACPHPDKNLPDSWESAPEERRWLYTLFLMLDANFRAKCKARGLDPFELGPGWSYFVEETGYQAHLKRCGAQKEENKCSAEHNAIINANIKRDGYVASGVGAVLCARHALVRRNGVGDTQQGEKYANMDYLFFSTLVGVVIIILLISYDIACQWSVNLVKRMADFPIDMWLDLGRTTLRYAIPKKHYRVHGPNHSRYSLNVNPGVGRTYGEGIESHWGHMNPVALSAREMSPGVRHEHLNDHWGAWNWQKIIGFGLHFLRSLHEARTMHAKQKRAFEEYSSTFDSNILAQWADKIKAWEADTKKPDPYEEPITKISQNAIRRQLAEEEAAEKTTGTLPVHETTPSVFLQVGLELEEQQRVLGMIKVSPNSDKSAAELQEKQTLIKRRITLWQAIQDVHMPQVPALRAGSLPPQPPATSESLLSSVPDTPQPHPPLCTSSNTAPTWPSSTSETPPTSTEAEEPNPASDPASSTDPRSAPKAEEIKLFLPSALPPSLRQLSSLTSLCDKECRLRLAQLSDCLEDIRRLRRVLTGITQFKRLNVSNTGQRANTRIRALYARFEAKIHRSVLRYRAARIAMEALDPAGEWAHQFKELRDEDISGPGGMMM</sequence>
<evidence type="ECO:0000313" key="4">
    <source>
        <dbReference type="EMBL" id="RDX40776.1"/>
    </source>
</evidence>
<dbReference type="Pfam" id="PF18803">
    <property type="entry name" value="CxC2"/>
    <property type="match status" value="1"/>
</dbReference>
<evidence type="ECO:0000313" key="5">
    <source>
        <dbReference type="Proteomes" id="UP000256964"/>
    </source>
</evidence>
<feature type="region of interest" description="Disordered" evidence="1">
    <location>
        <begin position="1"/>
        <end position="41"/>
    </location>
</feature>
<dbReference type="AlphaFoldDB" id="A0A371CKH0"/>
<organism evidence="4 5">
    <name type="scientific">Lentinus brumalis</name>
    <dbReference type="NCBI Taxonomy" id="2498619"/>
    <lineage>
        <taxon>Eukaryota</taxon>
        <taxon>Fungi</taxon>
        <taxon>Dikarya</taxon>
        <taxon>Basidiomycota</taxon>
        <taxon>Agaricomycotina</taxon>
        <taxon>Agaricomycetes</taxon>
        <taxon>Polyporales</taxon>
        <taxon>Polyporaceae</taxon>
        <taxon>Lentinus</taxon>
    </lineage>
</organism>
<dbReference type="InterPro" id="IPR040521">
    <property type="entry name" value="KDZ"/>
</dbReference>
<keyword evidence="2" id="KW-1133">Transmembrane helix</keyword>
<evidence type="ECO:0000256" key="1">
    <source>
        <dbReference type="SAM" id="MobiDB-lite"/>
    </source>
</evidence>
<feature type="compositionally biased region" description="Polar residues" evidence="1">
    <location>
        <begin position="760"/>
        <end position="771"/>
    </location>
</feature>
<proteinExistence type="predicted"/>
<keyword evidence="5" id="KW-1185">Reference proteome</keyword>
<dbReference type="OrthoDB" id="2793259at2759"/>
<feature type="compositionally biased region" description="Low complexity" evidence="1">
    <location>
        <begin position="785"/>
        <end position="801"/>
    </location>
</feature>
<dbReference type="STRING" id="139420.A0A371CKH0"/>
<reference evidence="4 5" key="1">
    <citation type="journal article" date="2018" name="Biotechnol. Biofuels">
        <title>Integrative visual omics of the white-rot fungus Polyporus brumalis exposes the biotechnological potential of its oxidative enzymes for delignifying raw plant biomass.</title>
        <authorList>
            <person name="Miyauchi S."/>
            <person name="Rancon A."/>
            <person name="Drula E."/>
            <person name="Hage H."/>
            <person name="Chaduli D."/>
            <person name="Favel A."/>
            <person name="Grisel S."/>
            <person name="Henrissat B."/>
            <person name="Herpoel-Gimbert I."/>
            <person name="Ruiz-Duenas F.J."/>
            <person name="Chevret D."/>
            <person name="Hainaut M."/>
            <person name="Lin J."/>
            <person name="Wang M."/>
            <person name="Pangilinan J."/>
            <person name="Lipzen A."/>
            <person name="Lesage-Meessen L."/>
            <person name="Navarro D."/>
            <person name="Riley R."/>
            <person name="Grigoriev I.V."/>
            <person name="Zhou S."/>
            <person name="Raouche S."/>
            <person name="Rosso M.N."/>
        </authorList>
    </citation>
    <scope>NUCLEOTIDE SEQUENCE [LARGE SCALE GENOMIC DNA]</scope>
    <source>
        <strain evidence="4 5">BRFM 1820</strain>
    </source>
</reference>
<gene>
    <name evidence="4" type="ORF">OH76DRAFT_1489992</name>
</gene>
<accession>A0A371CKH0</accession>
<dbReference type="Pfam" id="PF18758">
    <property type="entry name" value="KDZ"/>
    <property type="match status" value="1"/>
</dbReference>
<dbReference type="Proteomes" id="UP000256964">
    <property type="component" value="Unassembled WGS sequence"/>
</dbReference>
<dbReference type="EMBL" id="KZ857537">
    <property type="protein sequence ID" value="RDX40776.1"/>
    <property type="molecule type" value="Genomic_DNA"/>
</dbReference>
<dbReference type="InterPro" id="IPR041457">
    <property type="entry name" value="CxC2_KDZ-assoc"/>
</dbReference>
<name>A0A371CKH0_9APHY</name>
<dbReference type="CDD" id="cd19757">
    <property type="entry name" value="Bbox1"/>
    <property type="match status" value="1"/>
</dbReference>
<feature type="domain" description="CxC2-like cysteine cluster KDZ transposase-associated" evidence="3">
    <location>
        <begin position="207"/>
        <end position="296"/>
    </location>
</feature>
<feature type="region of interest" description="Disordered" evidence="1">
    <location>
        <begin position="748"/>
        <end position="822"/>
    </location>
</feature>
<protein>
    <recommendedName>
        <fullName evidence="3">CxC2-like cysteine cluster KDZ transposase-associated domain-containing protein</fullName>
    </recommendedName>
</protein>
<evidence type="ECO:0000256" key="2">
    <source>
        <dbReference type="SAM" id="Phobius"/>
    </source>
</evidence>
<evidence type="ECO:0000259" key="3">
    <source>
        <dbReference type="Pfam" id="PF18803"/>
    </source>
</evidence>
<keyword evidence="2" id="KW-0812">Transmembrane</keyword>